<keyword evidence="3" id="KW-1185">Reference proteome</keyword>
<proteinExistence type="predicted"/>
<reference evidence="2 3" key="1">
    <citation type="submission" date="2023-01" db="EMBL/GenBank/DDBJ databases">
        <title>Minimal conservation of predation-associated metabolite biosynthetic gene clusters underscores biosynthetic potential of Myxococcota including descriptions for ten novel species: Archangium lansinium sp. nov., Myxococcus landrumus sp. nov., Nannocystis bai.</title>
        <authorList>
            <person name="Ahearne A."/>
            <person name="Stevens C."/>
            <person name="Dowd S."/>
        </authorList>
    </citation>
    <scope>NUCLEOTIDE SEQUENCE [LARGE SCALE GENOMIC DNA]</scope>
    <source>
        <strain evidence="2 3">WIWO2</strain>
    </source>
</reference>
<dbReference type="EMBL" id="JAQNDK010000003">
    <property type="protein sequence ID" value="MDC0682213.1"/>
    <property type="molecule type" value="Genomic_DNA"/>
</dbReference>
<gene>
    <name evidence="2" type="ORF">POL72_31070</name>
</gene>
<feature type="region of interest" description="Disordered" evidence="1">
    <location>
        <begin position="109"/>
        <end position="141"/>
    </location>
</feature>
<accession>A0ABT5C716</accession>
<evidence type="ECO:0000256" key="1">
    <source>
        <dbReference type="SAM" id="MobiDB-lite"/>
    </source>
</evidence>
<sequence>MKPRHGPPEFLLGATAVQTSPGRDGHRNETSGAGVTGTGYADAAVALAGAAGSTVANRAVYDTCYAACPTGTACDAATGMCVRQPCGGKCPADYRCRVVEGKEACVLGEPDRGVVSPPAAPGAGELGPGGTPGDAPGPRVN</sequence>
<comment type="caution">
    <text evidence="2">The sequence shown here is derived from an EMBL/GenBank/DDBJ whole genome shotgun (WGS) entry which is preliminary data.</text>
</comment>
<evidence type="ECO:0000313" key="3">
    <source>
        <dbReference type="Proteomes" id="UP001217485"/>
    </source>
</evidence>
<feature type="region of interest" description="Disordered" evidence="1">
    <location>
        <begin position="1"/>
        <end position="36"/>
    </location>
</feature>
<dbReference type="Proteomes" id="UP001217485">
    <property type="component" value="Unassembled WGS sequence"/>
</dbReference>
<evidence type="ECO:0000313" key="2">
    <source>
        <dbReference type="EMBL" id="MDC0682213.1"/>
    </source>
</evidence>
<name>A0ABT5C716_9BACT</name>
<protein>
    <recommendedName>
        <fullName evidence="4">TIL domain-containing protein</fullName>
    </recommendedName>
</protein>
<dbReference type="RefSeq" id="WP_272099884.1">
    <property type="nucleotide sequence ID" value="NZ_JAQNDK010000003.1"/>
</dbReference>
<organism evidence="2 3">
    <name type="scientific">Sorangium atrum</name>
    <dbReference type="NCBI Taxonomy" id="2995308"/>
    <lineage>
        <taxon>Bacteria</taxon>
        <taxon>Pseudomonadati</taxon>
        <taxon>Myxococcota</taxon>
        <taxon>Polyangia</taxon>
        <taxon>Polyangiales</taxon>
        <taxon>Polyangiaceae</taxon>
        <taxon>Sorangium</taxon>
    </lineage>
</organism>
<evidence type="ECO:0008006" key="4">
    <source>
        <dbReference type="Google" id="ProtNLM"/>
    </source>
</evidence>